<accession>A0ABX1DR72</accession>
<evidence type="ECO:0000313" key="1">
    <source>
        <dbReference type="EMBL" id="NKC05444.1"/>
    </source>
</evidence>
<gene>
    <name evidence="1" type="ORF">HED55_27080</name>
</gene>
<organism evidence="1 2">
    <name type="scientific">Brucella haematophila</name>
    <dbReference type="NCBI Taxonomy" id="419474"/>
    <lineage>
        <taxon>Bacteria</taxon>
        <taxon>Pseudomonadati</taxon>
        <taxon>Pseudomonadota</taxon>
        <taxon>Alphaproteobacteria</taxon>
        <taxon>Hyphomicrobiales</taxon>
        <taxon>Brucellaceae</taxon>
        <taxon>Brucella/Ochrobactrum group</taxon>
        <taxon>Brucella</taxon>
    </lineage>
</organism>
<dbReference type="Proteomes" id="UP000704467">
    <property type="component" value="Unassembled WGS sequence"/>
</dbReference>
<reference evidence="1 2" key="1">
    <citation type="submission" date="2020-03" db="EMBL/GenBank/DDBJ databases">
        <title>Whole genome sequencing of clinical and environmental type strains of Ochrobactrum.</title>
        <authorList>
            <person name="Dharne M."/>
        </authorList>
    </citation>
    <scope>NUCLEOTIDE SEQUENCE [LARGE SCALE GENOMIC DNA]</scope>
    <source>
        <strain evidence="1 2">CIP 109452</strain>
    </source>
</reference>
<evidence type="ECO:0000313" key="2">
    <source>
        <dbReference type="Proteomes" id="UP000704467"/>
    </source>
</evidence>
<keyword evidence="2" id="KW-1185">Reference proteome</keyword>
<comment type="caution">
    <text evidence="1">The sequence shown here is derived from an EMBL/GenBank/DDBJ whole genome shotgun (WGS) entry which is preliminary data.</text>
</comment>
<proteinExistence type="predicted"/>
<name>A0ABX1DR72_9HYPH</name>
<sequence length="106" mass="10840">MQKAGQDIATADDSLQLTPVGDSQSQALAGNLKNGGWLQAGFYYQLIARLSADSNSVATALPKVTPGGAIGAASNPSGNVRNSIASQYADNNWYLLGSADGDAKIP</sequence>
<dbReference type="EMBL" id="JAAVLN010000006">
    <property type="protein sequence ID" value="NKC05444.1"/>
    <property type="molecule type" value="Genomic_DNA"/>
</dbReference>
<protein>
    <submittedName>
        <fullName evidence="1">Uncharacterized protein</fullName>
    </submittedName>
</protein>